<proteinExistence type="predicted"/>
<keyword evidence="3" id="KW-0315">Glutamine amidotransferase</keyword>
<dbReference type="CDD" id="cd01991">
    <property type="entry name" value="Asn_synthase_B_C"/>
    <property type="match status" value="1"/>
</dbReference>
<dbReference type="PANTHER" id="PTHR45937">
    <property type="entry name" value="ASPARAGINE SYNTHETASE DOMAIN-CONTAINING PROTEIN 1"/>
    <property type="match status" value="1"/>
</dbReference>
<evidence type="ECO:0000256" key="2">
    <source>
        <dbReference type="ARBA" id="ARBA00022888"/>
    </source>
</evidence>
<dbReference type="CDD" id="cd03766">
    <property type="entry name" value="Gn_AT_II_novel"/>
    <property type="match status" value="1"/>
</dbReference>
<reference evidence="7 8" key="1">
    <citation type="journal article" date="2021" name="Sci. Rep.">
        <title>Chromosome anchoring in Senegalese sole (Solea senegalensis) reveals sex-associated markers and genome rearrangements in flatfish.</title>
        <authorList>
            <person name="Guerrero-Cozar I."/>
            <person name="Gomez-Garrido J."/>
            <person name="Berbel C."/>
            <person name="Martinez-Blanch J.F."/>
            <person name="Alioto T."/>
            <person name="Claros M.G."/>
            <person name="Gagnaire P.A."/>
            <person name="Manchado M."/>
        </authorList>
    </citation>
    <scope>NUCLEOTIDE SEQUENCE [LARGE SCALE GENOMIC DNA]</scope>
    <source>
        <strain evidence="7">Sse05_10M</strain>
    </source>
</reference>
<evidence type="ECO:0000313" key="8">
    <source>
        <dbReference type="Proteomes" id="UP000693946"/>
    </source>
</evidence>
<evidence type="ECO:0000256" key="4">
    <source>
        <dbReference type="ARBA" id="ARBA00040716"/>
    </source>
</evidence>
<dbReference type="InterPro" id="IPR051857">
    <property type="entry name" value="Asn_synthetase_domain"/>
</dbReference>
<dbReference type="Pfam" id="PF00733">
    <property type="entry name" value="Asn_synthase"/>
    <property type="match status" value="1"/>
</dbReference>
<comment type="caution">
    <text evidence="7">The sequence shown here is derived from an EMBL/GenBank/DDBJ whole genome shotgun (WGS) entry which is preliminary data.</text>
</comment>
<organism evidence="7 8">
    <name type="scientific">Solea senegalensis</name>
    <name type="common">Senegalese sole</name>
    <dbReference type="NCBI Taxonomy" id="28829"/>
    <lineage>
        <taxon>Eukaryota</taxon>
        <taxon>Metazoa</taxon>
        <taxon>Chordata</taxon>
        <taxon>Craniata</taxon>
        <taxon>Vertebrata</taxon>
        <taxon>Euteleostomi</taxon>
        <taxon>Actinopterygii</taxon>
        <taxon>Neopterygii</taxon>
        <taxon>Teleostei</taxon>
        <taxon>Neoteleostei</taxon>
        <taxon>Acanthomorphata</taxon>
        <taxon>Carangaria</taxon>
        <taxon>Pleuronectiformes</taxon>
        <taxon>Pleuronectoidei</taxon>
        <taxon>Soleidae</taxon>
        <taxon>Solea</taxon>
    </lineage>
</organism>
<dbReference type="GO" id="GO:0006529">
    <property type="term" value="P:asparagine biosynthetic process"/>
    <property type="evidence" value="ECO:0007669"/>
    <property type="project" value="UniProtKB-KW"/>
</dbReference>
<dbReference type="InterPro" id="IPR001962">
    <property type="entry name" value="Asn_synthase"/>
</dbReference>
<keyword evidence="1" id="KW-0028">Amino-acid biosynthesis</keyword>
<evidence type="ECO:0000256" key="3">
    <source>
        <dbReference type="ARBA" id="ARBA00022962"/>
    </source>
</evidence>
<evidence type="ECO:0000256" key="1">
    <source>
        <dbReference type="ARBA" id="ARBA00022605"/>
    </source>
</evidence>
<dbReference type="PANTHER" id="PTHR45937:SF1">
    <property type="entry name" value="ASPARAGINE SYNTHETASE DOMAIN-CONTAINING PROTEIN 1"/>
    <property type="match status" value="1"/>
</dbReference>
<gene>
    <name evidence="7" type="ORF">JOB18_043734</name>
</gene>
<keyword evidence="8" id="KW-1185">Reference proteome</keyword>
<evidence type="ECO:0000256" key="5">
    <source>
        <dbReference type="SAM" id="MobiDB-lite"/>
    </source>
</evidence>
<dbReference type="AlphaFoldDB" id="A0AAV6RI74"/>
<sequence length="611" mass="68091">MCGIFCLLSLSPTHFEWDKSVHEHLKRRGPNWSQDLTVTGSSPCYQCLFSAHVLHMRGHLTPQPVQDSGGNVLVWNGEIFNGLPVLPKENDTVVFSQWLSSCSSPSEILSVLSSMRGPWGFVYYQKAGDYIWFGRDFFGRRSLLWKFDAGVLTLTSVAANTSLSNEFAWQEVPAVGVYRIDLKAAAEAGTVTFELYPWAYAGESVISLCSETVLESVPCGCTAIMNKSGLVLTTPVCPLNMSIPESINETETHQHAQPSVKDLDRLLSSREKNDVVNCLIDVLSEAVRRRVQSLPFEVQDLSPEEDTASVAILFSGGIDSMILAALADRHIPAHEPIDLLNVAFKLQEPKQQKESTKNHKKPKNKSPDSKPDDAAHRTFSPFDVPDRITGKAGVKELKDLNPGRRWNFVEINVTQEELQRMRQEHITHLVYPLETVLDDSIGCAVWFAARGTGFVMEDNEQRPFSSSAKVLLTGIGADEQLAGYSRHRVRFKMSGHEGLIQELAMELDRISSRNLGRDDRVIGDHGKEARFPYLDEDVVNHLNSLPVWEKADLSLPRGVGEKLLLRLAAKQLGLGQSAVLPKRAMQFGSRIAKMEDSREKASDRCRRLLTG</sequence>
<feature type="region of interest" description="Disordered" evidence="5">
    <location>
        <begin position="349"/>
        <end position="387"/>
    </location>
</feature>
<dbReference type="EMBL" id="JAGKHQ010000012">
    <property type="protein sequence ID" value="KAG7503716.1"/>
    <property type="molecule type" value="Genomic_DNA"/>
</dbReference>
<name>A0AAV6RI74_SOLSE</name>
<feature type="domain" description="Asparagine synthetase" evidence="6">
    <location>
        <begin position="494"/>
        <end position="591"/>
    </location>
</feature>
<keyword evidence="2" id="KW-0061">Asparagine biosynthesis</keyword>
<evidence type="ECO:0000313" key="7">
    <source>
        <dbReference type="EMBL" id="KAG7503716.1"/>
    </source>
</evidence>
<accession>A0AAV6RI74</accession>
<dbReference type="Proteomes" id="UP000693946">
    <property type="component" value="Linkage Group LG2"/>
</dbReference>
<dbReference type="GO" id="GO:0004066">
    <property type="term" value="F:asparagine synthase (glutamine-hydrolyzing) activity"/>
    <property type="evidence" value="ECO:0007669"/>
    <property type="project" value="InterPro"/>
</dbReference>
<evidence type="ECO:0000259" key="6">
    <source>
        <dbReference type="Pfam" id="PF00733"/>
    </source>
</evidence>
<feature type="compositionally biased region" description="Basic and acidic residues" evidence="5">
    <location>
        <begin position="365"/>
        <end position="376"/>
    </location>
</feature>
<protein>
    <recommendedName>
        <fullName evidence="4">Asparagine synthetase domain-containing protein 1</fullName>
    </recommendedName>
</protein>